<name>A0A6N4E334_9GAMM</name>
<reference evidence="10 11" key="1">
    <citation type="submission" date="2018-01" db="EMBL/GenBank/DDBJ databases">
        <title>Novel co-symbiosis in the lucinid bivalve Phacoides pectinatus.</title>
        <authorList>
            <person name="Lim S.J."/>
            <person name="Davis B.G."/>
            <person name="Gill D.E."/>
            <person name="Engel A.S."/>
            <person name="Anderson L.C."/>
            <person name="Campbell B.J."/>
        </authorList>
    </citation>
    <scope>NUCLEOTIDE SEQUENCE [LARGE SCALE GENOMIC DNA]</scope>
    <source>
        <strain evidence="10">N3_P5</strain>
    </source>
</reference>
<evidence type="ECO:0000256" key="1">
    <source>
        <dbReference type="ARBA" id="ARBA00004752"/>
    </source>
</evidence>
<gene>
    <name evidence="10" type="ORF">C3L24_04765</name>
</gene>
<dbReference type="GO" id="GO:0071555">
    <property type="term" value="P:cell wall organization"/>
    <property type="evidence" value="ECO:0007669"/>
    <property type="project" value="UniProtKB-UniRule"/>
</dbReference>
<keyword evidence="5 7" id="KW-0573">Peptidoglycan synthesis</keyword>
<evidence type="ECO:0000256" key="6">
    <source>
        <dbReference type="ARBA" id="ARBA00023316"/>
    </source>
</evidence>
<comment type="similarity">
    <text evidence="2">Belongs to the YkuD family.</text>
</comment>
<dbReference type="GO" id="GO:0008360">
    <property type="term" value="P:regulation of cell shape"/>
    <property type="evidence" value="ECO:0007669"/>
    <property type="project" value="UniProtKB-UniRule"/>
</dbReference>
<evidence type="ECO:0000313" key="10">
    <source>
        <dbReference type="EMBL" id="PUE03306.1"/>
    </source>
</evidence>
<keyword evidence="6 7" id="KW-0961">Cell wall biogenesis/degradation</keyword>
<evidence type="ECO:0000256" key="3">
    <source>
        <dbReference type="ARBA" id="ARBA00022679"/>
    </source>
</evidence>
<dbReference type="GO" id="GO:0016740">
    <property type="term" value="F:transferase activity"/>
    <property type="evidence" value="ECO:0007669"/>
    <property type="project" value="UniProtKB-KW"/>
</dbReference>
<accession>A0A6N4E334</accession>
<keyword evidence="8" id="KW-0732">Signal</keyword>
<dbReference type="PANTHER" id="PTHR36699">
    <property type="entry name" value="LD-TRANSPEPTIDASE"/>
    <property type="match status" value="1"/>
</dbReference>
<dbReference type="PROSITE" id="PS52029">
    <property type="entry name" value="LD_TPASE"/>
    <property type="match status" value="1"/>
</dbReference>
<dbReference type="Proteomes" id="UP000250928">
    <property type="component" value="Unassembled WGS sequence"/>
</dbReference>
<dbReference type="SUPFAM" id="SSF141523">
    <property type="entry name" value="L,D-transpeptidase catalytic domain-like"/>
    <property type="match status" value="1"/>
</dbReference>
<organism evidence="10 11">
    <name type="scientific">Candidatus Sedimenticola endophacoides</name>
    <dbReference type="NCBI Taxonomy" id="2548426"/>
    <lineage>
        <taxon>Bacteria</taxon>
        <taxon>Pseudomonadati</taxon>
        <taxon>Pseudomonadota</taxon>
        <taxon>Gammaproteobacteria</taxon>
        <taxon>Chromatiales</taxon>
        <taxon>Sedimenticolaceae</taxon>
        <taxon>Sedimenticola</taxon>
    </lineage>
</organism>
<keyword evidence="3" id="KW-0808">Transferase</keyword>
<evidence type="ECO:0000256" key="2">
    <source>
        <dbReference type="ARBA" id="ARBA00005992"/>
    </source>
</evidence>
<comment type="caution">
    <text evidence="10">The sequence shown here is derived from an EMBL/GenBank/DDBJ whole genome shotgun (WGS) entry which is preliminary data.</text>
</comment>
<dbReference type="InterPro" id="IPR038063">
    <property type="entry name" value="Transpep_catalytic_dom"/>
</dbReference>
<dbReference type="CDD" id="cd16913">
    <property type="entry name" value="YkuD_like"/>
    <property type="match status" value="1"/>
</dbReference>
<dbReference type="AlphaFoldDB" id="A0A6N4E334"/>
<protein>
    <recommendedName>
        <fullName evidence="9">L,D-TPase catalytic domain-containing protein</fullName>
    </recommendedName>
</protein>
<comment type="pathway">
    <text evidence="1 7">Cell wall biogenesis; peptidoglycan biosynthesis.</text>
</comment>
<feature type="signal peptide" evidence="8">
    <location>
        <begin position="1"/>
        <end position="19"/>
    </location>
</feature>
<keyword evidence="4 7" id="KW-0133">Cell shape</keyword>
<dbReference type="PANTHER" id="PTHR36699:SF1">
    <property type="entry name" value="L,D-TRANSPEPTIDASE YAFK-RELATED"/>
    <property type="match status" value="1"/>
</dbReference>
<evidence type="ECO:0000256" key="4">
    <source>
        <dbReference type="ARBA" id="ARBA00022960"/>
    </source>
</evidence>
<dbReference type="EMBL" id="PQCO01000161">
    <property type="protein sequence ID" value="PUE03306.1"/>
    <property type="molecule type" value="Genomic_DNA"/>
</dbReference>
<feature type="domain" description="L,D-TPase catalytic" evidence="9">
    <location>
        <begin position="61"/>
        <end position="190"/>
    </location>
</feature>
<feature type="active site" description="Nucleophile" evidence="7">
    <location>
        <position position="164"/>
    </location>
</feature>
<proteinExistence type="inferred from homology"/>
<feature type="active site" description="Proton donor/acceptor" evidence="7">
    <location>
        <position position="156"/>
    </location>
</feature>
<dbReference type="GO" id="GO:0004180">
    <property type="term" value="F:carboxypeptidase activity"/>
    <property type="evidence" value="ECO:0007669"/>
    <property type="project" value="UniProtKB-ARBA"/>
</dbReference>
<evidence type="ECO:0000256" key="5">
    <source>
        <dbReference type="ARBA" id="ARBA00022984"/>
    </source>
</evidence>
<dbReference type="UniPathway" id="UPA00219"/>
<evidence type="ECO:0000256" key="8">
    <source>
        <dbReference type="SAM" id="SignalP"/>
    </source>
</evidence>
<dbReference type="Pfam" id="PF03734">
    <property type="entry name" value="YkuD"/>
    <property type="match status" value="1"/>
</dbReference>
<evidence type="ECO:0000313" key="11">
    <source>
        <dbReference type="Proteomes" id="UP000250928"/>
    </source>
</evidence>
<evidence type="ECO:0000256" key="7">
    <source>
        <dbReference type="PROSITE-ProRule" id="PRU01373"/>
    </source>
</evidence>
<feature type="chain" id="PRO_5026967183" description="L,D-TPase catalytic domain-containing protein" evidence="8">
    <location>
        <begin position="20"/>
        <end position="231"/>
    </location>
</feature>
<dbReference type="GO" id="GO:0009252">
    <property type="term" value="P:peptidoglycan biosynthetic process"/>
    <property type="evidence" value="ECO:0007669"/>
    <property type="project" value="UniProtKB-UniPathway"/>
</dbReference>
<dbReference type="InterPro" id="IPR005490">
    <property type="entry name" value="LD_TPept_cat_dom"/>
</dbReference>
<evidence type="ECO:0000259" key="9">
    <source>
        <dbReference type="PROSITE" id="PS52029"/>
    </source>
</evidence>
<sequence length="231" mass="25943">MRLLIPLLLMILPHTQPLADPLPPPGQRSVDDVVAAYSDKVSSRLLPRFQFAGVAWPPERVVLVATKDTRRLELWVLEGAEWVRVREYRIKGMSGGFGPKLREGDRQVPEGFYNVTHLNPNSRFHLSMKLDYPNLFDRAQAERDGRSDLGGDIFIHGGVLSTGCLAVGDNAIEELFVLAAEIGSERISVLISPKDFRYRPLEPLSPETPPWVFELHQQIAANLERFPLGGR</sequence>